<dbReference type="SUPFAM" id="SSF51294">
    <property type="entry name" value="Hedgehog/intein (Hint) domain"/>
    <property type="match status" value="1"/>
</dbReference>
<dbReference type="GO" id="GO:0016540">
    <property type="term" value="P:protein autoprocessing"/>
    <property type="evidence" value="ECO:0007669"/>
    <property type="project" value="InterPro"/>
</dbReference>
<reference evidence="8" key="1">
    <citation type="submission" date="2022-11" db="EMBL/GenBank/DDBJ databases">
        <authorList>
            <person name="Kikuchi T."/>
        </authorList>
    </citation>
    <scope>NUCLEOTIDE SEQUENCE</scope>
    <source>
        <strain evidence="8">PS1010</strain>
    </source>
</reference>
<dbReference type="Pfam" id="PF01079">
    <property type="entry name" value="Hint"/>
    <property type="match status" value="1"/>
</dbReference>
<evidence type="ECO:0000256" key="1">
    <source>
        <dbReference type="ARBA" id="ARBA00004613"/>
    </source>
</evidence>
<keyword evidence="2" id="KW-0217">Developmental protein</keyword>
<evidence type="ECO:0000256" key="4">
    <source>
        <dbReference type="ARBA" id="ARBA00022729"/>
    </source>
</evidence>
<evidence type="ECO:0000256" key="3">
    <source>
        <dbReference type="ARBA" id="ARBA00022525"/>
    </source>
</evidence>
<dbReference type="GO" id="GO:0016539">
    <property type="term" value="P:intein-mediated protein splicing"/>
    <property type="evidence" value="ECO:0007669"/>
    <property type="project" value="InterPro"/>
</dbReference>
<evidence type="ECO:0000259" key="7">
    <source>
        <dbReference type="SMART" id="SM00306"/>
    </source>
</evidence>
<dbReference type="InterPro" id="IPR003587">
    <property type="entry name" value="Hint_dom_N"/>
</dbReference>
<dbReference type="CDD" id="cd00081">
    <property type="entry name" value="Hint"/>
    <property type="match status" value="1"/>
</dbReference>
<protein>
    <submittedName>
        <fullName evidence="8">Uncharacterized protein</fullName>
    </submittedName>
</protein>
<dbReference type="SMART" id="SM00305">
    <property type="entry name" value="HintC"/>
    <property type="match status" value="1"/>
</dbReference>
<dbReference type="InterPro" id="IPR036844">
    <property type="entry name" value="Hint_dom_sf"/>
</dbReference>
<dbReference type="PANTHER" id="PTHR46706">
    <property type="entry name" value="PROTEIN QUA-1-RELATED"/>
    <property type="match status" value="1"/>
</dbReference>
<keyword evidence="4 5" id="KW-0732">Signal</keyword>
<accession>A0A9P1J6M2</accession>
<dbReference type="GO" id="GO:0005576">
    <property type="term" value="C:extracellular region"/>
    <property type="evidence" value="ECO:0007669"/>
    <property type="project" value="UniProtKB-SubCell"/>
</dbReference>
<feature type="domain" description="Hint" evidence="7">
    <location>
        <begin position="281"/>
        <end position="388"/>
    </location>
</feature>
<dbReference type="Proteomes" id="UP001152747">
    <property type="component" value="Unassembled WGS sequence"/>
</dbReference>
<dbReference type="InterPro" id="IPR001767">
    <property type="entry name" value="Hedgehog_Hint"/>
</dbReference>
<dbReference type="PANTHER" id="PTHR46706:SF12">
    <property type="entry name" value="PROTEIN QUA-1-RELATED"/>
    <property type="match status" value="1"/>
</dbReference>
<dbReference type="AlphaFoldDB" id="A0A9P1J6M2"/>
<dbReference type="SMART" id="SM00306">
    <property type="entry name" value="HintN"/>
    <property type="match status" value="1"/>
</dbReference>
<dbReference type="Gene3D" id="2.170.16.10">
    <property type="entry name" value="Hedgehog/Intein (Hint) domain"/>
    <property type="match status" value="1"/>
</dbReference>
<feature type="domain" description="Hint" evidence="6">
    <location>
        <begin position="391"/>
        <end position="435"/>
    </location>
</feature>
<evidence type="ECO:0000256" key="5">
    <source>
        <dbReference type="SAM" id="SignalP"/>
    </source>
</evidence>
<gene>
    <name evidence="8" type="ORF">CAMP_LOCUS18516</name>
</gene>
<dbReference type="InterPro" id="IPR052140">
    <property type="entry name" value="Dev_Signal_Hedgehog-like"/>
</dbReference>
<evidence type="ECO:0000256" key="2">
    <source>
        <dbReference type="ARBA" id="ARBA00022473"/>
    </source>
</evidence>
<keyword evidence="3" id="KW-0964">Secreted</keyword>
<organism evidence="8 9">
    <name type="scientific">Caenorhabditis angaria</name>
    <dbReference type="NCBI Taxonomy" id="860376"/>
    <lineage>
        <taxon>Eukaryota</taxon>
        <taxon>Metazoa</taxon>
        <taxon>Ecdysozoa</taxon>
        <taxon>Nematoda</taxon>
        <taxon>Chromadorea</taxon>
        <taxon>Rhabditida</taxon>
        <taxon>Rhabditina</taxon>
        <taxon>Rhabditomorpha</taxon>
        <taxon>Rhabditoidea</taxon>
        <taxon>Rhabditidae</taxon>
        <taxon>Peloderinae</taxon>
        <taxon>Caenorhabditis</taxon>
    </lineage>
</organism>
<dbReference type="EMBL" id="CANHGI010000006">
    <property type="protein sequence ID" value="CAI5455879.1"/>
    <property type="molecule type" value="Genomic_DNA"/>
</dbReference>
<dbReference type="InterPro" id="IPR006141">
    <property type="entry name" value="Intein_N"/>
</dbReference>
<proteinExistence type="predicted"/>
<feature type="chain" id="PRO_5040194586" evidence="5">
    <location>
        <begin position="20"/>
        <end position="469"/>
    </location>
</feature>
<comment type="subcellular location">
    <subcellularLocation>
        <location evidence="1">Secreted</location>
    </subcellularLocation>
</comment>
<evidence type="ECO:0000313" key="9">
    <source>
        <dbReference type="Proteomes" id="UP001152747"/>
    </source>
</evidence>
<dbReference type="InterPro" id="IPR003586">
    <property type="entry name" value="Hint_dom_C"/>
</dbReference>
<dbReference type="OrthoDB" id="5212at2759"/>
<dbReference type="PROSITE" id="PS50817">
    <property type="entry name" value="INTEIN_N_TER"/>
    <property type="match status" value="1"/>
</dbReference>
<comment type="caution">
    <text evidence="8">The sequence shown here is derived from an EMBL/GenBank/DDBJ whole genome shotgun (WGS) entry which is preliminary data.</text>
</comment>
<feature type="signal peptide" evidence="5">
    <location>
        <begin position="1"/>
        <end position="19"/>
    </location>
</feature>
<sequence length="469" mass="52205">MLLFSLLICLICLPNLIFTSQCGESTIPFSLETLPTGQVVLGCARPTCFGWDSTGEPLATTANFYRIDQHPDGFLRNDPTFIPPFDREDPKVYSRQLSTCESAFQSLECASDDQWVGGIVPLLNASDSPTAYQCCTFEGLKKSTDRGIAVVGAGQVVVGGEVYKDGKQYAFDYIGNVEKKYDGSSVYYEVNIRRMPCLSAHNFDESIEEVRDSMEKIREVNGLPAKVFQSPTVVAAPAPIAAAQPIDAQIAVAQAAQAPLQLTPPQNYNTLQLFTFTESTIYCFSGDSQVRVMDFGLKRMDELDINDWVESVGDNGEVEFVPISSWIHREPETVAEFREIIMADGNRLKITNRHYIYRISCDDNSTEIQKNPEFAESVKVNDCLYKFNEETEEIEKVRVTNITSIVSRGIYSPMTSSGTILVNDIHTSCYSEVNNQNIQNSVLSVFKKLAKLRGLSTIVNILDLIIPMK</sequence>
<evidence type="ECO:0000313" key="8">
    <source>
        <dbReference type="EMBL" id="CAI5455879.1"/>
    </source>
</evidence>
<name>A0A9P1J6M2_9PELO</name>
<evidence type="ECO:0000259" key="6">
    <source>
        <dbReference type="SMART" id="SM00305"/>
    </source>
</evidence>
<keyword evidence="9" id="KW-1185">Reference proteome</keyword>